<dbReference type="Pfam" id="PF09995">
    <property type="entry name" value="MPAB_Lcp_cat"/>
    <property type="match status" value="1"/>
</dbReference>
<evidence type="ECO:0000313" key="2">
    <source>
        <dbReference type="EMBL" id="OBK91063.1"/>
    </source>
</evidence>
<gene>
    <name evidence="2" type="ORF">A5648_15700</name>
</gene>
<dbReference type="InterPro" id="IPR037473">
    <property type="entry name" value="Lcp-like"/>
</dbReference>
<evidence type="ECO:0000313" key="3">
    <source>
        <dbReference type="Proteomes" id="UP000093759"/>
    </source>
</evidence>
<name>A0A1A3U7Z9_MYCSD</name>
<reference evidence="3" key="1">
    <citation type="submission" date="2016-06" db="EMBL/GenBank/DDBJ databases">
        <authorList>
            <person name="Sutton G."/>
            <person name="Brinkac L."/>
            <person name="Sanka R."/>
            <person name="Adams M."/>
            <person name="Lau E."/>
            <person name="Garcia-Basteiro A."/>
            <person name="Lopez-Varela E."/>
            <person name="Palencia S."/>
        </authorList>
    </citation>
    <scope>NUCLEOTIDE SEQUENCE [LARGE SCALE GENOMIC DNA]</scope>
    <source>
        <strain evidence="3">1274684.2</strain>
    </source>
</reference>
<dbReference type="Proteomes" id="UP000093759">
    <property type="component" value="Unassembled WGS sequence"/>
</dbReference>
<protein>
    <recommendedName>
        <fullName evidence="1">ER-bound oxygenase mpaB/mpaB'/Rubber oxygenase catalytic domain-containing protein</fullName>
    </recommendedName>
</protein>
<accession>A0A1A3U7Z9</accession>
<comment type="caution">
    <text evidence="2">The sequence shown here is derived from an EMBL/GenBank/DDBJ whole genome shotgun (WGS) entry which is preliminary data.</text>
</comment>
<dbReference type="PANTHER" id="PTHR37539:SF1">
    <property type="entry name" value="ER-BOUND OXYGENASE MPAB_MPAB'_RUBBER OXYGENASE CATALYTIC DOMAIN-CONTAINING PROTEIN"/>
    <property type="match status" value="1"/>
</dbReference>
<dbReference type="PANTHER" id="PTHR37539">
    <property type="entry name" value="SECRETED PROTEIN-RELATED"/>
    <property type="match status" value="1"/>
</dbReference>
<dbReference type="InterPro" id="IPR018713">
    <property type="entry name" value="MPAB/Lcp_cat_dom"/>
</dbReference>
<dbReference type="GO" id="GO:0016491">
    <property type="term" value="F:oxidoreductase activity"/>
    <property type="evidence" value="ECO:0007669"/>
    <property type="project" value="InterPro"/>
</dbReference>
<sequence>MTSPVVGPVVAIPTRHPDAPGAIPASIRMLAGVLAIAKPTPERWRQIGADLTAGDEPMQRLVEWMSGVKEARAVFDRILADGLASVPDAPQPLREFFGEFEPIPDWVDMARVRRGQRALRRGGADGTYIARDVSFLGGYQFSSFNKTLLRTGVLEKGSNKRFAETLQWAMDVTGDGGLEPLGVGYQATIRVRLIHEYVRRHVAALPDWRSDEWGLPVNQTDMAATLVGALIAPPAAGLGLGIVLSPSELEDIAHLTRYVGWLMGVRDDWLPGSFRDGVRILYQTLGALSAPDETTKQLAGPMADDPLQWHFSALPGLRRRIARAQHLSMTSSFLGPRAMHKLGLPVFVLPWYPLVRMPVNLARSLAALILPGGLDRAALRGRREQVEFMRTMVGDEDTAIGASAHVMRVA</sequence>
<feature type="domain" description="ER-bound oxygenase mpaB/mpaB'/Rubber oxygenase catalytic" evidence="1">
    <location>
        <begin position="145"/>
        <end position="358"/>
    </location>
</feature>
<dbReference type="RefSeq" id="WP_065022952.1">
    <property type="nucleotide sequence ID" value="NZ_LZMF01000009.1"/>
</dbReference>
<organism evidence="2 3">
    <name type="scientific">Mycolicibacter sinensis (strain JDM601)</name>
    <name type="common">Mycobacterium sinense</name>
    <dbReference type="NCBI Taxonomy" id="875328"/>
    <lineage>
        <taxon>Bacteria</taxon>
        <taxon>Bacillati</taxon>
        <taxon>Actinomycetota</taxon>
        <taxon>Actinomycetes</taxon>
        <taxon>Mycobacteriales</taxon>
        <taxon>Mycobacteriaceae</taxon>
        <taxon>Mycolicibacter</taxon>
    </lineage>
</organism>
<evidence type="ECO:0000259" key="1">
    <source>
        <dbReference type="Pfam" id="PF09995"/>
    </source>
</evidence>
<proteinExistence type="predicted"/>
<dbReference type="EMBL" id="LZMF01000009">
    <property type="protein sequence ID" value="OBK91063.1"/>
    <property type="molecule type" value="Genomic_DNA"/>
</dbReference>
<dbReference type="AlphaFoldDB" id="A0A1A3U7Z9"/>